<keyword evidence="2 15" id="KW-0645">Protease</keyword>
<organism evidence="20 21">
    <name type="scientific">Tigriopus californicus</name>
    <name type="common">Marine copepod</name>
    <dbReference type="NCBI Taxonomy" id="6832"/>
    <lineage>
        <taxon>Eukaryota</taxon>
        <taxon>Metazoa</taxon>
        <taxon>Ecdysozoa</taxon>
        <taxon>Arthropoda</taxon>
        <taxon>Crustacea</taxon>
        <taxon>Multicrustacea</taxon>
        <taxon>Hexanauplia</taxon>
        <taxon>Copepoda</taxon>
        <taxon>Harpacticoida</taxon>
        <taxon>Harpacticidae</taxon>
        <taxon>Tigriopus</taxon>
    </lineage>
</organism>
<feature type="domain" description="Fibronectin type-II" evidence="18">
    <location>
        <begin position="131"/>
        <end position="182"/>
    </location>
</feature>
<evidence type="ECO:0000256" key="3">
    <source>
        <dbReference type="ARBA" id="ARBA00022685"/>
    </source>
</evidence>
<comment type="catalytic activity">
    <reaction evidence="11">
        <text>Release of mature proteins from their proproteins by cleavage of -Arg-Xaa-Yaa-Arg-|-Zaa- bonds, where Xaa can be any amino acid and Yaa is Arg or Lys. Releases albumin, complement component C3 and von Willebrand factor from their respective precursors.</text>
        <dbReference type="EC" id="3.4.21.75"/>
    </reaction>
</comment>
<accession>A0A553NZF3</accession>
<feature type="compositionally biased region" description="Acidic residues" evidence="16">
    <location>
        <begin position="899"/>
        <end position="920"/>
    </location>
</feature>
<dbReference type="Gene3D" id="2.60.120.260">
    <property type="entry name" value="Galactose-binding domain-like"/>
    <property type="match status" value="1"/>
</dbReference>
<dbReference type="PROSITE" id="PS51829">
    <property type="entry name" value="P_HOMO_B"/>
    <property type="match status" value="1"/>
</dbReference>
<feature type="compositionally biased region" description="Polar residues" evidence="16">
    <location>
        <begin position="796"/>
        <end position="820"/>
    </location>
</feature>
<evidence type="ECO:0000256" key="10">
    <source>
        <dbReference type="ARBA" id="ARBA00023180"/>
    </source>
</evidence>
<evidence type="ECO:0000259" key="18">
    <source>
        <dbReference type="PROSITE" id="PS51092"/>
    </source>
</evidence>
<evidence type="ECO:0000256" key="8">
    <source>
        <dbReference type="ARBA" id="ARBA00023145"/>
    </source>
</evidence>
<evidence type="ECO:0000256" key="17">
    <source>
        <dbReference type="SAM" id="SignalP"/>
    </source>
</evidence>
<dbReference type="SUPFAM" id="SSF54897">
    <property type="entry name" value="Protease propeptides/inhibitors"/>
    <property type="match status" value="1"/>
</dbReference>
<feature type="region of interest" description="Disordered" evidence="16">
    <location>
        <begin position="188"/>
        <end position="267"/>
    </location>
</feature>
<feature type="active site" description="Charge relay system" evidence="13 15">
    <location>
        <position position="369"/>
    </location>
</feature>
<dbReference type="InterPro" id="IPR034182">
    <property type="entry name" value="Kexin/furin"/>
</dbReference>
<dbReference type="SUPFAM" id="SSF57440">
    <property type="entry name" value="Kringle-like"/>
    <property type="match status" value="1"/>
</dbReference>
<evidence type="ECO:0000256" key="13">
    <source>
        <dbReference type="PIRSR" id="PIRSR615500-1"/>
    </source>
</evidence>
<evidence type="ECO:0000256" key="2">
    <source>
        <dbReference type="ARBA" id="ARBA00022670"/>
    </source>
</evidence>
<evidence type="ECO:0000256" key="1">
    <source>
        <dbReference type="ARBA" id="ARBA00005325"/>
    </source>
</evidence>
<dbReference type="Proteomes" id="UP000318571">
    <property type="component" value="Chromosome 9"/>
</dbReference>
<dbReference type="GO" id="GO:0005802">
    <property type="term" value="C:trans-Golgi network"/>
    <property type="evidence" value="ECO:0007669"/>
    <property type="project" value="TreeGrafter"/>
</dbReference>
<dbReference type="Gene3D" id="2.10.10.10">
    <property type="entry name" value="Fibronectin, type II, collagen-binding"/>
    <property type="match status" value="1"/>
</dbReference>
<keyword evidence="10" id="KW-0325">Glycoprotein</keyword>
<feature type="region of interest" description="Disordered" evidence="16">
    <location>
        <begin position="796"/>
        <end position="825"/>
    </location>
</feature>
<keyword evidence="4 17" id="KW-0732">Signal</keyword>
<dbReference type="Pfam" id="PF01483">
    <property type="entry name" value="P_proprotein"/>
    <property type="match status" value="1"/>
</dbReference>
<evidence type="ECO:0000256" key="7">
    <source>
        <dbReference type="ARBA" id="ARBA00022825"/>
    </source>
</evidence>
<feature type="signal peptide" evidence="17">
    <location>
        <begin position="1"/>
        <end position="18"/>
    </location>
</feature>
<keyword evidence="9 14" id="KW-1015">Disulfide bond</keyword>
<evidence type="ECO:0000313" key="21">
    <source>
        <dbReference type="Proteomes" id="UP000318571"/>
    </source>
</evidence>
<comment type="caution">
    <text evidence="20">The sequence shown here is derived from an EMBL/GenBank/DDBJ whole genome shotgun (WGS) entry which is preliminary data.</text>
</comment>
<dbReference type="EMBL" id="VCGU01000009">
    <property type="protein sequence ID" value="TRY70805.1"/>
    <property type="molecule type" value="Genomic_DNA"/>
</dbReference>
<evidence type="ECO:0000313" key="20">
    <source>
        <dbReference type="EMBL" id="TRY70805.1"/>
    </source>
</evidence>
<dbReference type="InterPro" id="IPR013806">
    <property type="entry name" value="Kringle-like"/>
</dbReference>
<evidence type="ECO:0000256" key="12">
    <source>
        <dbReference type="ARBA" id="ARBA00038993"/>
    </source>
</evidence>
<dbReference type="InterPro" id="IPR002884">
    <property type="entry name" value="P_dom"/>
</dbReference>
<dbReference type="GO" id="GO:0016486">
    <property type="term" value="P:peptide hormone processing"/>
    <property type="evidence" value="ECO:0007669"/>
    <property type="project" value="TreeGrafter"/>
</dbReference>
<dbReference type="AlphaFoldDB" id="A0A553NZF3"/>
<dbReference type="STRING" id="6832.A0A553NZF3"/>
<keyword evidence="5" id="KW-0677">Repeat</keyword>
<dbReference type="InterPro" id="IPR036943">
    <property type="entry name" value="FN_type2_sf"/>
</dbReference>
<dbReference type="PROSITE" id="PS51892">
    <property type="entry name" value="SUBTILASE"/>
    <property type="match status" value="1"/>
</dbReference>
<dbReference type="InterPro" id="IPR036852">
    <property type="entry name" value="Peptidase_S8/S53_dom_sf"/>
</dbReference>
<dbReference type="InterPro" id="IPR023827">
    <property type="entry name" value="Peptidase_S8_Asp-AS"/>
</dbReference>
<dbReference type="InterPro" id="IPR022398">
    <property type="entry name" value="Peptidase_S8_His-AS"/>
</dbReference>
<feature type="active site" description="Charge relay system" evidence="13 15">
    <location>
        <position position="584"/>
    </location>
</feature>
<dbReference type="InterPro" id="IPR000562">
    <property type="entry name" value="FN_type2_dom"/>
</dbReference>
<proteinExistence type="inferred from homology"/>
<comment type="similarity">
    <text evidence="1">Belongs to the peptidase S8 family. Furin subfamily.</text>
</comment>
<dbReference type="PRINTS" id="PR00723">
    <property type="entry name" value="SUBTILISIN"/>
</dbReference>
<dbReference type="Pfam" id="PF16470">
    <property type="entry name" value="S8_pro-domain"/>
    <property type="match status" value="1"/>
</dbReference>
<evidence type="ECO:0000256" key="16">
    <source>
        <dbReference type="SAM" id="MobiDB-lite"/>
    </source>
</evidence>
<dbReference type="SUPFAM" id="SSF49785">
    <property type="entry name" value="Galactose-binding domain-like"/>
    <property type="match status" value="1"/>
</dbReference>
<dbReference type="PROSITE" id="PS00137">
    <property type="entry name" value="SUBTILASE_HIS"/>
    <property type="match status" value="1"/>
</dbReference>
<keyword evidence="8" id="KW-0865">Zymogen</keyword>
<dbReference type="GO" id="GO:0000139">
    <property type="term" value="C:Golgi membrane"/>
    <property type="evidence" value="ECO:0007669"/>
    <property type="project" value="TreeGrafter"/>
</dbReference>
<dbReference type="CDD" id="cd04059">
    <property type="entry name" value="Peptidases_S8_Protein_convertases_Kexins_Furin-like"/>
    <property type="match status" value="1"/>
</dbReference>
<feature type="disulfide bond" evidence="14">
    <location>
        <begin position="136"/>
        <end position="162"/>
    </location>
</feature>
<protein>
    <recommendedName>
        <fullName evidence="12">furin</fullName>
        <ecNumber evidence="12">3.4.21.75</ecNumber>
    </recommendedName>
</protein>
<dbReference type="PROSITE" id="PS00138">
    <property type="entry name" value="SUBTILASE_SER"/>
    <property type="match status" value="1"/>
</dbReference>
<evidence type="ECO:0000256" key="9">
    <source>
        <dbReference type="ARBA" id="ARBA00023157"/>
    </source>
</evidence>
<dbReference type="PANTHER" id="PTHR42884:SF3">
    <property type="entry name" value="FURIN-LIKE PROTEASE 1, ISOFORMS 1_1-X_2"/>
    <property type="match status" value="1"/>
</dbReference>
<feature type="active site" description="Charge relay system" evidence="13 15">
    <location>
        <position position="410"/>
    </location>
</feature>
<dbReference type="PROSITE" id="PS00136">
    <property type="entry name" value="SUBTILASE_ASP"/>
    <property type="match status" value="1"/>
</dbReference>
<dbReference type="Pfam" id="PF00040">
    <property type="entry name" value="fn2"/>
    <property type="match status" value="1"/>
</dbReference>
<feature type="compositionally biased region" description="Gly residues" evidence="16">
    <location>
        <begin position="237"/>
        <end position="251"/>
    </location>
</feature>
<evidence type="ECO:0000256" key="11">
    <source>
        <dbReference type="ARBA" id="ARBA00035756"/>
    </source>
</evidence>
<evidence type="ECO:0000256" key="4">
    <source>
        <dbReference type="ARBA" id="ARBA00022729"/>
    </source>
</evidence>
<dbReference type="InterPro" id="IPR032815">
    <property type="entry name" value="S8_pro-domain"/>
</dbReference>
<dbReference type="GO" id="GO:0004252">
    <property type="term" value="F:serine-type endopeptidase activity"/>
    <property type="evidence" value="ECO:0007669"/>
    <property type="project" value="UniProtKB-UniRule"/>
</dbReference>
<dbReference type="InterPro" id="IPR000209">
    <property type="entry name" value="Peptidase_S8/S53_dom"/>
</dbReference>
<gene>
    <name evidence="20" type="ORF">TCAL_01234</name>
</gene>
<dbReference type="Gene3D" id="3.40.50.200">
    <property type="entry name" value="Peptidase S8/S53 domain"/>
    <property type="match status" value="1"/>
</dbReference>
<feature type="chain" id="PRO_5021960223" description="furin" evidence="17">
    <location>
        <begin position="19"/>
        <end position="957"/>
    </location>
</feature>
<evidence type="ECO:0000256" key="5">
    <source>
        <dbReference type="ARBA" id="ARBA00022737"/>
    </source>
</evidence>
<dbReference type="PROSITE" id="PS51092">
    <property type="entry name" value="FN2_2"/>
    <property type="match status" value="1"/>
</dbReference>
<dbReference type="Pfam" id="PF00082">
    <property type="entry name" value="Peptidase_S8"/>
    <property type="match status" value="1"/>
</dbReference>
<sequence>MIRAAILFGVLLAAFVQAEDWAIHVPGGSKFADDLAKGHSLENLGEVIPESNIFHIRVPKHSRSKRDTASLKIIHDSLESHDQVEWLEHQNTPLKRVKRGPLPPLEPNRFLSPRQSQGPLCFVNTIGKGEAGPKRCVFPFQFKDKTYLKCTSDHSSNGAPWCATEVRPDGEVIPGQWGDCDEESFQCFNIKPESGPSRPSPPRQSLPQTLAGPRLPPGASFLKGRLPRPFPFQLGQDQGGFGRPQGQGGPPRGFPPQGRPRLPLSNDPRFGGPGGKLPPFFQGGFPNGGGAGRLPFRGPPPPGAQGTVNFYENEIDQPSNLSALKTKLDDPAWPSMWFLNRGGESMDMNVEDAWEQGYSGKGVKVTILDDGIEVSHPDLKDNYDPKASIDFNDNDADPSPRYDPFNYNKHGTRCAGTVAASANNSQCGVGIAFNAKVGGIRILDGPIVDMLEAKALSYNRDYIDIYSASWGPDDNGETVDGPGKLAKKAIEEGIAKGRSGKGSIFVWASGNGGKHADSCNCDGYTTSIYTLSVSSASENGLIPWYSESCSSSLATTYSSGSKTERKVVTTDLRGGCTNKHTGTSASSPMAAAIVALTLEANPNLTWRDVQHVTVRSARPEGNLKGGNWRTNGVGRMYSHAFGFGLMDAGAMTRLAKDWTTVPEQFKCTTAPGALAEPLEILPDTEQRIVLNAQACQGIKFIEQIHLHIDLKSLARRGQLSVMLISPMGTESVLLAPRPKDRIRSGLDLFSKWPMMSVHFWGESVLDTDTSSSDWTLLIRNTGDRESTLNDFQISFYGTETDPQPENTQGSQSEDAATTASIPRIDIQDEATTAGGEGEQMEPEITTFRPQVQVPVEVGAPIGDSNVPEDVELIDMTNKPLKLQNQNQDIEDEEKYKEGEENEQEFEGDNDENEEGGEEDSLATPKSSARKARVQEIHPDSYIDFSSPAWQGAEIPTN</sequence>
<comment type="caution">
    <text evidence="14">Lacks conserved residue(s) required for the propagation of feature annotation.</text>
</comment>
<keyword evidence="21" id="KW-1185">Reference proteome</keyword>
<dbReference type="InterPro" id="IPR008979">
    <property type="entry name" value="Galactose-bd-like_sf"/>
</dbReference>
<evidence type="ECO:0000256" key="15">
    <source>
        <dbReference type="PROSITE-ProRule" id="PRU01240"/>
    </source>
</evidence>
<dbReference type="Gene3D" id="3.30.70.850">
    <property type="entry name" value="Peptidase S8, pro-domain"/>
    <property type="match status" value="1"/>
</dbReference>
<evidence type="ECO:0000256" key="14">
    <source>
        <dbReference type="PROSITE-ProRule" id="PRU00479"/>
    </source>
</evidence>
<evidence type="ECO:0000259" key="19">
    <source>
        <dbReference type="PROSITE" id="PS51829"/>
    </source>
</evidence>
<dbReference type="CDD" id="cd00062">
    <property type="entry name" value="FN2"/>
    <property type="match status" value="1"/>
</dbReference>
<evidence type="ECO:0000256" key="6">
    <source>
        <dbReference type="ARBA" id="ARBA00022801"/>
    </source>
</evidence>
<keyword evidence="3" id="KW-0165">Cleavage on pair of basic residues</keyword>
<dbReference type="EC" id="3.4.21.75" evidence="12"/>
<dbReference type="PANTHER" id="PTHR42884">
    <property type="entry name" value="PROPROTEIN CONVERTASE SUBTILISIN/KEXIN-RELATED"/>
    <property type="match status" value="1"/>
</dbReference>
<name>A0A553NZF3_TIGCA</name>
<feature type="domain" description="P/Homo B" evidence="19">
    <location>
        <begin position="660"/>
        <end position="801"/>
    </location>
</feature>
<dbReference type="FunFam" id="3.40.50.200:FF:000001">
    <property type="entry name" value="Furin 2, isoform B"/>
    <property type="match status" value="1"/>
</dbReference>
<reference evidence="20 21" key="1">
    <citation type="journal article" date="2018" name="Nat. Ecol. Evol.">
        <title>Genomic signatures of mitonuclear coevolution across populations of Tigriopus californicus.</title>
        <authorList>
            <person name="Barreto F.S."/>
            <person name="Watson E.T."/>
            <person name="Lima T.G."/>
            <person name="Willett C.S."/>
            <person name="Edmands S."/>
            <person name="Li W."/>
            <person name="Burton R.S."/>
        </authorList>
    </citation>
    <scope>NUCLEOTIDE SEQUENCE [LARGE SCALE GENOMIC DNA]</scope>
    <source>
        <strain evidence="20 21">San Diego</strain>
    </source>
</reference>
<keyword evidence="7 15" id="KW-0720">Serine protease</keyword>
<feature type="region of interest" description="Disordered" evidence="16">
    <location>
        <begin position="884"/>
        <end position="957"/>
    </location>
</feature>
<dbReference type="InterPro" id="IPR023828">
    <property type="entry name" value="Peptidase_S8_Ser-AS"/>
</dbReference>
<keyword evidence="6 15" id="KW-0378">Hydrolase</keyword>
<dbReference type="OrthoDB" id="300641at2759"/>
<dbReference type="InterPro" id="IPR015500">
    <property type="entry name" value="Peptidase_S8_subtilisin-rel"/>
</dbReference>
<dbReference type="SMART" id="SM00059">
    <property type="entry name" value="FN2"/>
    <property type="match status" value="1"/>
</dbReference>
<dbReference type="InterPro" id="IPR038466">
    <property type="entry name" value="S8_pro-domain_sf"/>
</dbReference>
<dbReference type="SUPFAM" id="SSF52743">
    <property type="entry name" value="Subtilisin-like"/>
    <property type="match status" value="1"/>
</dbReference>